<reference evidence="1" key="1">
    <citation type="submission" date="2022-12" db="EMBL/GenBank/DDBJ databases">
        <title>Genome Sequence of Lasiodiplodia mahajangana.</title>
        <authorList>
            <person name="Buettner E."/>
        </authorList>
    </citation>
    <scope>NUCLEOTIDE SEQUENCE</scope>
    <source>
        <strain evidence="1">VT137</strain>
    </source>
</reference>
<proteinExistence type="predicted"/>
<dbReference type="Proteomes" id="UP001153332">
    <property type="component" value="Unassembled WGS sequence"/>
</dbReference>
<protein>
    <submittedName>
        <fullName evidence="1">Uncharacterized protein</fullName>
    </submittedName>
</protein>
<evidence type="ECO:0000313" key="2">
    <source>
        <dbReference type="Proteomes" id="UP001153332"/>
    </source>
</evidence>
<comment type="caution">
    <text evidence="1">The sequence shown here is derived from an EMBL/GenBank/DDBJ whole genome shotgun (WGS) entry which is preliminary data.</text>
</comment>
<accession>A0ACC2JDH9</accession>
<dbReference type="EMBL" id="JAPUUL010002359">
    <property type="protein sequence ID" value="KAJ8125447.1"/>
    <property type="molecule type" value="Genomic_DNA"/>
</dbReference>
<keyword evidence="2" id="KW-1185">Reference proteome</keyword>
<organism evidence="1 2">
    <name type="scientific">Lasiodiplodia mahajangana</name>
    <dbReference type="NCBI Taxonomy" id="1108764"/>
    <lineage>
        <taxon>Eukaryota</taxon>
        <taxon>Fungi</taxon>
        <taxon>Dikarya</taxon>
        <taxon>Ascomycota</taxon>
        <taxon>Pezizomycotina</taxon>
        <taxon>Dothideomycetes</taxon>
        <taxon>Dothideomycetes incertae sedis</taxon>
        <taxon>Botryosphaeriales</taxon>
        <taxon>Botryosphaeriaceae</taxon>
        <taxon>Lasiodiplodia</taxon>
    </lineage>
</organism>
<gene>
    <name evidence="1" type="ORF">O1611_g8192</name>
</gene>
<evidence type="ECO:0000313" key="1">
    <source>
        <dbReference type="EMBL" id="KAJ8125447.1"/>
    </source>
</evidence>
<name>A0ACC2JDH9_9PEZI</name>
<sequence>MGPSQLKNVEVEVVELEDVSSRAMKPRKKLPSEKTTPRRLINHNVDPVSTLRILEYFEHNIAPTYKLSRSADGWRRLLGHFRNKHAESTARQQWNLLPRHIGDPTSDSPLDIEFLYRKNIDIHVCDFSADKARTSIEHMTDFERICRQKPDDVSLRWIHVPIGLGMFQSTLEDIFLHCDPEEVERPNTFVRSGLPRWPYPEVNMMTFINREDHQDRLEAIRKLSAMSKFGNLSPVDGLCDTVSKDLEWRSKILNKKLGFWDTVNSDFPTPVSEKICLRQDIGPLSGRATSMDFGKQALSKHDQFANASLVLSKLRAFNRADGFLLTFANTSGIDYLTKDFEKLINSPGYDMLYHRDASVIAHTMHAFQHSGTRRWDCTCNESAAIWLVVYLFTEAAVTPHNIRGGRSAVEILDAYMEALTIGLMTGHAISGMLSRRRADTKKNEIANELQKRRKDMPWALGQSPILVRAYQQYMEEIKTVESITSDNLRVLENIQLDIQGFEGVKCDHPQCETDANTRISNDTEGNARWKPESMTQRLEWAIALLKEREADLRRMESHFDKALKNLLDICIIEQNDRSVVADTMNKAILLFTGITVVFLPLSFITSLVLEISRVDRPSHQRSFDPVYFEDTIEVAVDTFHEEAGHVNATTSPLPFEIGSNGSTCSFIILRYRRWPLALPFTYLVIAPTPNRVDLVPLYPHSLWVPANAPLHFLSELREYYIATYNDQFFLPPPAKVPSFFALFAFFELIFHLPISLWAVRALWASPLNGKSELLLLVYGVETALTTLTCMYDAALWDPAVVTAAQKTVLIGGLYGGYFALAVLLTIDMYARVLKRVNAADAAKKVQ</sequence>